<reference evidence="3" key="1">
    <citation type="submission" date="2011-04" db="EMBL/GenBank/DDBJ databases">
        <title>The complete genome of Treponema brennaborense DSM 12168.</title>
        <authorList>
            <person name="Lucas S."/>
            <person name="Han J."/>
            <person name="Lapidus A."/>
            <person name="Bruce D."/>
            <person name="Goodwin L."/>
            <person name="Pitluck S."/>
            <person name="Peters L."/>
            <person name="Kyrpides N."/>
            <person name="Mavromatis K."/>
            <person name="Ivanova N."/>
            <person name="Mikhailova N."/>
            <person name="Pagani I."/>
            <person name="Teshima H."/>
            <person name="Detter J.C."/>
            <person name="Tapia R."/>
            <person name="Han C."/>
            <person name="Land M."/>
            <person name="Hauser L."/>
            <person name="Markowitz V."/>
            <person name="Cheng J.-F."/>
            <person name="Hugenholtz P."/>
            <person name="Woyke T."/>
            <person name="Wu D."/>
            <person name="Gronow S."/>
            <person name="Wellnitz S."/>
            <person name="Brambilla E."/>
            <person name="Klenk H.-P."/>
            <person name="Eisen J.A."/>
        </authorList>
    </citation>
    <scope>NUCLEOTIDE SEQUENCE [LARGE SCALE GENOMIC DNA]</scope>
    <source>
        <strain evidence="3">DSM 12168 / CIP 105900 / DD5/3</strain>
    </source>
</reference>
<dbReference type="STRING" id="906968.Trebr_1741"/>
<accession>F4LQF4</accession>
<sequence length="377" mass="39829">MKTTAAVSILFLCSALAVAQQLSVSRSSAVHTIRAAGMAGAVTSVPHGLESLLYNPAGLAAGSAAKPMWEIRVSGDTYFRPEYLFPILNDIADSANKTGTILLNAKDLISSSGAGLSAVFAAARTGANWGAGLVSSFSAFFAGSPFPLGTEGYFQLYAGVPAGYARTLYDAHSIKIDAGLAVQPGVVFYRALNGSDVDAMIAGTVSFRDLLNRSFAYPYIGMPVDAGLIATVFDVPYRQAELRFSAAFKNICGDFFIPNNDIAPLRNALSVQTGAAFVFPFTLLWRWTATVSAELNGFNDVAAGNASIWKSVRLGAEIDVNGTVFLRGGLTGGYPCWSAEVRAFGCSLGCSWQTFEAGRYIGDNPLSVFRITAAFVF</sequence>
<dbReference type="AlphaFoldDB" id="F4LQF4"/>
<name>F4LQF4_TREBD</name>
<evidence type="ECO:0000313" key="3">
    <source>
        <dbReference type="Proteomes" id="UP000006546"/>
    </source>
</evidence>
<protein>
    <recommendedName>
        <fullName evidence="4">DUF5723 domain-containing protein</fullName>
    </recommendedName>
</protein>
<evidence type="ECO:0008006" key="4">
    <source>
        <dbReference type="Google" id="ProtNLM"/>
    </source>
</evidence>
<keyword evidence="1" id="KW-0732">Signal</keyword>
<evidence type="ECO:0000313" key="2">
    <source>
        <dbReference type="EMBL" id="AEE17163.1"/>
    </source>
</evidence>
<dbReference type="Proteomes" id="UP000006546">
    <property type="component" value="Chromosome"/>
</dbReference>
<organism evidence="2 3">
    <name type="scientific">Treponema brennaborense (strain DSM 12168 / CIP 105900 / DD5/3)</name>
    <dbReference type="NCBI Taxonomy" id="906968"/>
    <lineage>
        <taxon>Bacteria</taxon>
        <taxon>Pseudomonadati</taxon>
        <taxon>Spirochaetota</taxon>
        <taxon>Spirochaetia</taxon>
        <taxon>Spirochaetales</taxon>
        <taxon>Treponemataceae</taxon>
        <taxon>Treponema</taxon>
    </lineage>
</organism>
<dbReference type="HOGENOM" id="CLU_733504_0_0_12"/>
<feature type="chain" id="PRO_5003311114" description="DUF5723 domain-containing protein" evidence="1">
    <location>
        <begin position="20"/>
        <end position="377"/>
    </location>
</feature>
<feature type="signal peptide" evidence="1">
    <location>
        <begin position="1"/>
        <end position="19"/>
    </location>
</feature>
<proteinExistence type="predicted"/>
<dbReference type="RefSeq" id="WP_013758868.1">
    <property type="nucleotide sequence ID" value="NC_015500.1"/>
</dbReference>
<gene>
    <name evidence="2" type="ordered locus">Trebr_1741</name>
</gene>
<dbReference type="OrthoDB" id="371043at2"/>
<dbReference type="KEGG" id="tbe:Trebr_1741"/>
<dbReference type="EMBL" id="CP002696">
    <property type="protein sequence ID" value="AEE17163.1"/>
    <property type="molecule type" value="Genomic_DNA"/>
</dbReference>
<keyword evidence="3" id="KW-1185">Reference proteome</keyword>
<evidence type="ECO:0000256" key="1">
    <source>
        <dbReference type="SAM" id="SignalP"/>
    </source>
</evidence>